<evidence type="ECO:0000313" key="1">
    <source>
        <dbReference type="EMBL" id="CAY82336.1"/>
    </source>
</evidence>
<gene>
    <name evidence="1" type="ORF">EC1118_1N9_0628g</name>
</gene>
<accession>C8ZGP6</accession>
<protein>
    <submittedName>
        <fullName evidence="1">EC1118_1N9_0628p</fullName>
    </submittedName>
</protein>
<dbReference type="EMBL" id="FN393086">
    <property type="protein sequence ID" value="CAY82336.1"/>
    <property type="molecule type" value="Genomic_DNA"/>
</dbReference>
<name>C8ZGP6_YEAS8</name>
<reference evidence="1" key="1">
    <citation type="journal article" date="2009" name="Proc. Natl. Acad. Sci. U.S.A.">
        <title>Eukaryote-to-eukaryote gene transfer events revealed by the genome sequence of the wine yeast Saccharomyces cerevisiae EC1118.</title>
        <authorList>
            <person name="Novo M."/>
            <person name="Bigey F."/>
            <person name="Beyne E."/>
            <person name="Galeote V."/>
            <person name="Gavory F."/>
            <person name="Mallet S."/>
            <person name="Cambot B."/>
            <person name="Legras J.L."/>
            <person name="Wincker P."/>
            <person name="Casaregola S."/>
            <person name="Dequin S."/>
        </authorList>
    </citation>
    <scope>NUCLEOTIDE SEQUENCE [LARGE SCALE GENOMIC DNA]</scope>
    <source>
        <strain evidence="1">Lalvin EC1118</strain>
        <strain>Lalvin EC1118 / Prise de mousse</strain>
    </source>
</reference>
<sequence length="131" mass="14116">MCGIYPYQLVTSSASPKTDVFVSSLPTSPPQALGAASVMALQLVFKNCTISLFISLNSNRKASWPSGDSIFSNCDFGMCSAKNSCSEYVNSPSDWIPMIRDGCWMVERTSVMSSTLSLAKSCVSSLRVMAM</sequence>
<dbReference type="AlphaFoldDB" id="C8ZGP6"/>
<dbReference type="HOGENOM" id="CLU_1929227_0_0_1"/>
<proteinExistence type="predicted"/>
<organism evidence="1">
    <name type="scientific">Saccharomyces cerevisiae (strain Lalvin EC1118 / Prise de mousse)</name>
    <name type="common">Baker's yeast</name>
    <dbReference type="NCBI Taxonomy" id="643680"/>
    <lineage>
        <taxon>Eukaryota</taxon>
        <taxon>Fungi</taxon>
        <taxon>Dikarya</taxon>
        <taxon>Ascomycota</taxon>
        <taxon>Saccharomycotina</taxon>
        <taxon>Saccharomycetes</taxon>
        <taxon>Saccharomycetales</taxon>
        <taxon>Saccharomycetaceae</taxon>
        <taxon>Saccharomyces</taxon>
    </lineage>
</organism>